<dbReference type="GO" id="GO:0016998">
    <property type="term" value="P:cell wall macromolecule catabolic process"/>
    <property type="evidence" value="ECO:0007669"/>
    <property type="project" value="InterPro"/>
</dbReference>
<dbReference type="GO" id="GO:0042742">
    <property type="term" value="P:defense response to bacterium"/>
    <property type="evidence" value="ECO:0007669"/>
    <property type="project" value="UniProtKB-KW"/>
</dbReference>
<comment type="similarity">
    <text evidence="3">Belongs to the glycosyl hydrolase 24 family.</text>
</comment>
<keyword evidence="2 3" id="KW-0081">Bacteriolytic enzyme</keyword>
<keyword evidence="5" id="KW-1185">Reference proteome</keyword>
<proteinExistence type="inferred from homology"/>
<dbReference type="GO" id="GO:0031640">
    <property type="term" value="P:killing of cells of another organism"/>
    <property type="evidence" value="ECO:0007669"/>
    <property type="project" value="UniProtKB-KW"/>
</dbReference>
<comment type="catalytic activity">
    <reaction evidence="3">
        <text>Hydrolysis of (1-&gt;4)-beta-linkages between N-acetylmuramic acid and N-acetyl-D-glucosamine residues in a peptidoglycan and between N-acetyl-D-glucosamine residues in chitodextrins.</text>
        <dbReference type="EC" id="3.2.1.17"/>
    </reaction>
</comment>
<dbReference type="EC" id="3.2.1.17" evidence="3"/>
<evidence type="ECO:0000313" key="4">
    <source>
        <dbReference type="EMBL" id="ESK50913.1"/>
    </source>
</evidence>
<dbReference type="PATRIC" id="fig|1341683.3.peg.1398"/>
<dbReference type="RefSeq" id="WP_004904839.1">
    <property type="nucleotide sequence ID" value="NZ_KI530762.1"/>
</dbReference>
<dbReference type="Proteomes" id="UP000018418">
    <property type="component" value="Unassembled WGS sequence"/>
</dbReference>
<dbReference type="Pfam" id="PF00959">
    <property type="entry name" value="Phage_lysozyme"/>
    <property type="match status" value="1"/>
</dbReference>
<dbReference type="GO" id="GO:0009253">
    <property type="term" value="P:peptidoglycan catabolic process"/>
    <property type="evidence" value="ECO:0007669"/>
    <property type="project" value="InterPro"/>
</dbReference>
<dbReference type="EMBL" id="AYEU01000006">
    <property type="protein sequence ID" value="ESK50913.1"/>
    <property type="molecule type" value="Genomic_DNA"/>
</dbReference>
<keyword evidence="3" id="KW-0326">Glycosidase</keyword>
<dbReference type="SUPFAM" id="SSF53955">
    <property type="entry name" value="Lysozyme-like"/>
    <property type="match status" value="1"/>
</dbReference>
<comment type="caution">
    <text evidence="4">The sequence shown here is derived from an EMBL/GenBank/DDBJ whole genome shotgun (WGS) entry which is preliminary data.</text>
</comment>
<dbReference type="Gene3D" id="1.10.530.40">
    <property type="match status" value="1"/>
</dbReference>
<dbReference type="InterPro" id="IPR051018">
    <property type="entry name" value="Bacteriophage_GH24"/>
</dbReference>
<dbReference type="GO" id="GO:0003796">
    <property type="term" value="F:lysozyme activity"/>
    <property type="evidence" value="ECO:0007669"/>
    <property type="project" value="UniProtKB-EC"/>
</dbReference>
<gene>
    <name evidence="4" type="ORF">P255_01412</name>
</gene>
<name>V2U938_9GAMM</name>
<dbReference type="PANTHER" id="PTHR38107">
    <property type="match status" value="1"/>
</dbReference>
<dbReference type="AlphaFoldDB" id="V2U938"/>
<dbReference type="HOGENOM" id="CLU_091641_5_0_6"/>
<dbReference type="InterPro" id="IPR002196">
    <property type="entry name" value="Glyco_hydro_24"/>
</dbReference>
<reference evidence="4 5" key="1">
    <citation type="submission" date="2013-10" db="EMBL/GenBank/DDBJ databases">
        <title>The Genome Sequence of Acinetobacter brisouii CIP 110357.</title>
        <authorList>
            <consortium name="The Broad Institute Genomics Platform"/>
            <consortium name="The Broad Institute Genome Sequencing Center for Infectious Disease"/>
            <person name="Cerqueira G."/>
            <person name="Feldgarden M."/>
            <person name="Courvalin P."/>
            <person name="Grillot-Courvalin C."/>
            <person name="Clermont D."/>
            <person name="Rocha E."/>
            <person name="Yoon E.-J."/>
            <person name="Nemec A."/>
            <person name="Young S.K."/>
            <person name="Zeng Q."/>
            <person name="Gargeya S."/>
            <person name="Fitzgerald M."/>
            <person name="Abouelleil A."/>
            <person name="Alvarado L."/>
            <person name="Berlin A.M."/>
            <person name="Chapman S.B."/>
            <person name="Gainer-Dewar J."/>
            <person name="Goldberg J."/>
            <person name="Gnerre S."/>
            <person name="Griggs A."/>
            <person name="Gujja S."/>
            <person name="Hansen M."/>
            <person name="Howarth C."/>
            <person name="Imamovic A."/>
            <person name="Ireland A."/>
            <person name="Larimer J."/>
            <person name="McCowan C."/>
            <person name="Murphy C."/>
            <person name="Pearson M."/>
            <person name="Poon T.W."/>
            <person name="Priest M."/>
            <person name="Roberts A."/>
            <person name="Saif S."/>
            <person name="Shea T."/>
            <person name="Sykes S."/>
            <person name="Wortman J."/>
            <person name="Nusbaum C."/>
            <person name="Birren B."/>
        </authorList>
    </citation>
    <scope>NUCLEOTIDE SEQUENCE [LARGE SCALE GENOMIC DNA]</scope>
    <source>
        <strain evidence="4 5">CIP 110357</strain>
    </source>
</reference>
<organism evidence="4 5">
    <name type="scientific">Acinetobacter brisouii CIP 110357</name>
    <dbReference type="NCBI Taxonomy" id="1341683"/>
    <lineage>
        <taxon>Bacteria</taxon>
        <taxon>Pseudomonadati</taxon>
        <taxon>Pseudomonadota</taxon>
        <taxon>Gammaproteobacteria</taxon>
        <taxon>Moraxellales</taxon>
        <taxon>Moraxellaceae</taxon>
        <taxon>Acinetobacter</taxon>
    </lineage>
</organism>
<accession>V2U938</accession>
<dbReference type="PANTHER" id="PTHR38107:SF3">
    <property type="entry name" value="LYSOZYME RRRD-RELATED"/>
    <property type="match status" value="1"/>
</dbReference>
<dbReference type="InterPro" id="IPR023346">
    <property type="entry name" value="Lysozyme-like_dom_sf"/>
</dbReference>
<protein>
    <recommendedName>
        <fullName evidence="3">Lysozyme</fullName>
        <ecNumber evidence="3">3.2.1.17</ecNumber>
    </recommendedName>
</protein>
<evidence type="ECO:0000256" key="3">
    <source>
        <dbReference type="RuleBase" id="RU003788"/>
    </source>
</evidence>
<evidence type="ECO:0000256" key="2">
    <source>
        <dbReference type="ARBA" id="ARBA00022638"/>
    </source>
</evidence>
<evidence type="ECO:0000313" key="5">
    <source>
        <dbReference type="Proteomes" id="UP000018418"/>
    </source>
</evidence>
<evidence type="ECO:0000256" key="1">
    <source>
        <dbReference type="ARBA" id="ARBA00022529"/>
    </source>
</evidence>
<dbReference type="InterPro" id="IPR023347">
    <property type="entry name" value="Lysozyme_dom_sf"/>
</dbReference>
<keyword evidence="3" id="KW-0378">Hydrolase</keyword>
<sequence length="170" mass="18833">MMADKKKPLAALGITGALLASIITYEGYTSKPVIPTKGDVPTIGHGTTIYPNGQRVKMTDKAITRQQAKAYLTDYVNKDAQKFAASIPNAKLSQAEYDVYLDWTYQYGLGAWNKSSIKANLVKGDYVQACKSLLKYKFVAGRDCSIRSNNCYGVYTRQLNRYEKCMGANS</sequence>
<keyword evidence="1 3" id="KW-0929">Antimicrobial</keyword>